<dbReference type="PROSITE" id="PS50195">
    <property type="entry name" value="PX"/>
    <property type="match status" value="1"/>
</dbReference>
<feature type="domain" description="PX" evidence="5">
    <location>
        <begin position="14"/>
        <end position="138"/>
    </location>
</feature>
<evidence type="ECO:0000259" key="5">
    <source>
        <dbReference type="PROSITE" id="PS50195"/>
    </source>
</evidence>
<dbReference type="EMBL" id="CASHTH010002200">
    <property type="protein sequence ID" value="CAI8026137.1"/>
    <property type="molecule type" value="Genomic_DNA"/>
</dbReference>
<dbReference type="InterPro" id="IPR001452">
    <property type="entry name" value="SH3_domain"/>
</dbReference>
<accession>A0AA35SBM5</accession>
<feature type="compositionally biased region" description="Pro residues" evidence="3">
    <location>
        <begin position="170"/>
        <end position="190"/>
    </location>
</feature>
<dbReference type="Proteomes" id="UP001174909">
    <property type="component" value="Unassembled WGS sequence"/>
</dbReference>
<evidence type="ECO:0000256" key="3">
    <source>
        <dbReference type="SAM" id="MobiDB-lite"/>
    </source>
</evidence>
<dbReference type="PANTHER" id="PTHR15706:SF20">
    <property type="entry name" value="NEUTROPHIL CYTOSOL FACTOR 4"/>
    <property type="match status" value="1"/>
</dbReference>
<dbReference type="SUPFAM" id="SSF50044">
    <property type="entry name" value="SH3-domain"/>
    <property type="match status" value="1"/>
</dbReference>
<proteinExistence type="predicted"/>
<feature type="region of interest" description="Disordered" evidence="3">
    <location>
        <begin position="132"/>
        <end position="196"/>
    </location>
</feature>
<dbReference type="GO" id="GO:0042554">
    <property type="term" value="P:superoxide anion generation"/>
    <property type="evidence" value="ECO:0007669"/>
    <property type="project" value="TreeGrafter"/>
</dbReference>
<dbReference type="AlphaFoldDB" id="A0AA35SBM5"/>
<dbReference type="SUPFAM" id="SSF54277">
    <property type="entry name" value="CAD &amp; PB1 domains"/>
    <property type="match status" value="1"/>
</dbReference>
<dbReference type="GO" id="GO:0016176">
    <property type="term" value="F:superoxide-generating NADPH oxidase activator activity"/>
    <property type="evidence" value="ECO:0007669"/>
    <property type="project" value="TreeGrafter"/>
</dbReference>
<reference evidence="6" key="1">
    <citation type="submission" date="2023-03" db="EMBL/GenBank/DDBJ databases">
        <authorList>
            <person name="Steffen K."/>
            <person name="Cardenas P."/>
        </authorList>
    </citation>
    <scope>NUCLEOTIDE SEQUENCE</scope>
</reference>
<dbReference type="Gene3D" id="3.30.1520.10">
    <property type="entry name" value="Phox-like domain"/>
    <property type="match status" value="1"/>
</dbReference>
<dbReference type="InterPro" id="IPR051228">
    <property type="entry name" value="NADPH_Oxidase/PX-Domain"/>
</dbReference>
<dbReference type="InterPro" id="IPR036871">
    <property type="entry name" value="PX_dom_sf"/>
</dbReference>
<feature type="domain" description="SH3" evidence="4">
    <location>
        <begin position="192"/>
        <end position="251"/>
    </location>
</feature>
<dbReference type="InterPro" id="IPR036028">
    <property type="entry name" value="SH3-like_dom_sf"/>
</dbReference>
<dbReference type="GO" id="GO:0005737">
    <property type="term" value="C:cytoplasm"/>
    <property type="evidence" value="ECO:0007669"/>
    <property type="project" value="TreeGrafter"/>
</dbReference>
<dbReference type="SMART" id="SM00326">
    <property type="entry name" value="SH3"/>
    <property type="match status" value="1"/>
</dbReference>
<gene>
    <name evidence="6" type="ORF">GBAR_LOCUS15052</name>
</gene>
<evidence type="ECO:0000256" key="1">
    <source>
        <dbReference type="ARBA" id="ARBA00022443"/>
    </source>
</evidence>
<dbReference type="GO" id="GO:0035091">
    <property type="term" value="F:phosphatidylinositol binding"/>
    <property type="evidence" value="ECO:0007669"/>
    <property type="project" value="InterPro"/>
</dbReference>
<evidence type="ECO:0000259" key="4">
    <source>
        <dbReference type="PROSITE" id="PS50002"/>
    </source>
</evidence>
<dbReference type="Gene3D" id="3.10.20.90">
    <property type="entry name" value="Phosphatidylinositol 3-kinase Catalytic Subunit, Chain A, domain 1"/>
    <property type="match status" value="1"/>
</dbReference>
<dbReference type="Pfam" id="PF00787">
    <property type="entry name" value="PX"/>
    <property type="match status" value="1"/>
</dbReference>
<evidence type="ECO:0000313" key="6">
    <source>
        <dbReference type="EMBL" id="CAI8026137.1"/>
    </source>
</evidence>
<dbReference type="PROSITE" id="PS50002">
    <property type="entry name" value="SH3"/>
    <property type="match status" value="1"/>
</dbReference>
<keyword evidence="7" id="KW-1185">Reference proteome</keyword>
<dbReference type="PANTHER" id="PTHR15706">
    <property type="entry name" value="SH3 MULTIPLE DOMAIN"/>
    <property type="match status" value="1"/>
</dbReference>
<name>A0AA35SBM5_GEOBA</name>
<dbReference type="Pfam" id="PF00018">
    <property type="entry name" value="SH3_1"/>
    <property type="match status" value="1"/>
</dbReference>
<dbReference type="SUPFAM" id="SSF64268">
    <property type="entry name" value="PX domain"/>
    <property type="match status" value="1"/>
</dbReference>
<keyword evidence="1 2" id="KW-0728">SH3 domain</keyword>
<dbReference type="Gene3D" id="2.30.30.40">
    <property type="entry name" value="SH3 Domains"/>
    <property type="match status" value="1"/>
</dbReference>
<protein>
    <submittedName>
        <fullName evidence="6">Neutrophil cytosol factor 4</fullName>
    </submittedName>
</protein>
<organism evidence="6 7">
    <name type="scientific">Geodia barretti</name>
    <name type="common">Barrett's horny sponge</name>
    <dbReference type="NCBI Taxonomy" id="519541"/>
    <lineage>
        <taxon>Eukaryota</taxon>
        <taxon>Metazoa</taxon>
        <taxon>Porifera</taxon>
        <taxon>Demospongiae</taxon>
        <taxon>Heteroscleromorpha</taxon>
        <taxon>Tetractinellida</taxon>
        <taxon>Astrophorina</taxon>
        <taxon>Geodiidae</taxon>
        <taxon>Geodia</taxon>
    </lineage>
</organism>
<dbReference type="SMART" id="SM00312">
    <property type="entry name" value="PX"/>
    <property type="match status" value="1"/>
</dbReference>
<sequence>MAQAARKRGADYHTLPTRLEIVNVEKKKGLSKYYVYVIRVTCRDGSAYLVSRRYRQFDEMQKLLEKRFPVEAGEFSQKERILPTLPGKLYLSRSAVREVTDKRLPQLNSYLQHLISLPDNIRYDSIVKAFTRQTPQDRDNHSQASKLLSAKPARPAPPSQSHTPRKSSTPPHPAPPSRPAAPPTKPPPPTAVRGPRGKALYQYTSQYGDELSFSAGAVIALEAEVDGSWVIGRLGRQSGLVPLTYLSIIEPLPSTQRLDDGNQSDEWESEEEEQVDHSASFITCYVGGVASSVQVGADLIRRPTFLRLRNAIQQTSRTSAMPNYTLPFEKHGDHLGRRDIVLNYRDIDGDLIEIVDQSDLDLMTKTTPLTLYITDQGDHTPYNTHPYR</sequence>
<dbReference type="CDD" id="cd00174">
    <property type="entry name" value="SH3"/>
    <property type="match status" value="1"/>
</dbReference>
<evidence type="ECO:0000256" key="2">
    <source>
        <dbReference type="PROSITE-ProRule" id="PRU00192"/>
    </source>
</evidence>
<dbReference type="InterPro" id="IPR001683">
    <property type="entry name" value="PX_dom"/>
</dbReference>
<comment type="caution">
    <text evidence="6">The sequence shown here is derived from an EMBL/GenBank/DDBJ whole genome shotgun (WGS) entry which is preliminary data.</text>
</comment>
<evidence type="ECO:0000313" key="7">
    <source>
        <dbReference type="Proteomes" id="UP001174909"/>
    </source>
</evidence>
<dbReference type="GO" id="GO:0043020">
    <property type="term" value="C:NADPH oxidase complex"/>
    <property type="evidence" value="ECO:0007669"/>
    <property type="project" value="TreeGrafter"/>
</dbReference>